<dbReference type="STRING" id="563176.SAMN04488090_4668"/>
<dbReference type="InterPro" id="IPR015914">
    <property type="entry name" value="PAPs_N"/>
</dbReference>
<dbReference type="Pfam" id="PF00149">
    <property type="entry name" value="Metallophos"/>
    <property type="match status" value="1"/>
</dbReference>
<dbReference type="GO" id="GO:0046872">
    <property type="term" value="F:metal ion binding"/>
    <property type="evidence" value="ECO:0007669"/>
    <property type="project" value="InterPro"/>
</dbReference>
<evidence type="ECO:0000256" key="1">
    <source>
        <dbReference type="ARBA" id="ARBA00022729"/>
    </source>
</evidence>
<feature type="domain" description="Purple acid phosphatase N-terminal" evidence="3">
    <location>
        <begin position="41"/>
        <end position="112"/>
    </location>
</feature>
<protein>
    <submittedName>
        <fullName evidence="4">Purple acid Phosphatase, N-terminal domain</fullName>
    </submittedName>
</protein>
<proteinExistence type="predicted"/>
<name>A0A1G9XN14_9BACT</name>
<dbReference type="AlphaFoldDB" id="A0A1G9XN14"/>
<sequence length="396" mass="44451">MSFPTSSRRGFLKTAVATGVSFSPLSLPDETAHVFLAGPYLQPPASNAMTVRWITAKPTYSWVEFGPTEALGQKAQSVKAGIVDANNRVHAITLTGLEPGKKYFYRIFSKEVVEFKPYKVTYGETIQSDILSFIVREAAGKQVSALIFNDLHDRPESIRHLCGLAGVNDRDFVFLNGDIFDHQNNEQQLIDHLLAPATKTFASRTPFLYVRGNHETRGAFRSDWADYFTFPDQRLYFDFTWGPVHFLVLDTGEDKPDAEPVYAGLVDFDAYRQEQARWAEQVMQSKAFKKAAFRVVLMHIPPQYSGDWHGATHCKQLFSPLFDKYKVDLCVSGHTHKYGVHPPVAGQHHYPVVIGGGPKDGNRTVIRLTADTRNLQLSMLRDDGSEVGKYAISSRS</sequence>
<evidence type="ECO:0000259" key="2">
    <source>
        <dbReference type="Pfam" id="PF00149"/>
    </source>
</evidence>
<gene>
    <name evidence="4" type="ORF">SAMN04488090_4668</name>
</gene>
<dbReference type="RefSeq" id="WP_093208369.1">
    <property type="nucleotide sequence ID" value="NZ_FNGS01000011.1"/>
</dbReference>
<accession>A0A1G9XN14</accession>
<dbReference type="InterPro" id="IPR004843">
    <property type="entry name" value="Calcineurin-like_PHP"/>
</dbReference>
<dbReference type="SUPFAM" id="SSF49363">
    <property type="entry name" value="Purple acid phosphatase, N-terminal domain"/>
    <property type="match status" value="1"/>
</dbReference>
<dbReference type="InterPro" id="IPR006311">
    <property type="entry name" value="TAT_signal"/>
</dbReference>
<evidence type="ECO:0000313" key="5">
    <source>
        <dbReference type="Proteomes" id="UP000198901"/>
    </source>
</evidence>
<dbReference type="PANTHER" id="PTHR22953">
    <property type="entry name" value="ACID PHOSPHATASE RELATED"/>
    <property type="match status" value="1"/>
</dbReference>
<dbReference type="Gene3D" id="2.60.40.380">
    <property type="entry name" value="Purple acid phosphatase-like, N-terminal"/>
    <property type="match status" value="1"/>
</dbReference>
<keyword evidence="1" id="KW-0732">Signal</keyword>
<evidence type="ECO:0000259" key="3">
    <source>
        <dbReference type="Pfam" id="PF16656"/>
    </source>
</evidence>
<dbReference type="Gene3D" id="3.60.21.10">
    <property type="match status" value="1"/>
</dbReference>
<dbReference type="GO" id="GO:0003993">
    <property type="term" value="F:acid phosphatase activity"/>
    <property type="evidence" value="ECO:0007669"/>
    <property type="project" value="InterPro"/>
</dbReference>
<dbReference type="InterPro" id="IPR029052">
    <property type="entry name" value="Metallo-depent_PP-like"/>
</dbReference>
<keyword evidence="5" id="KW-1185">Reference proteome</keyword>
<organism evidence="4 5">
    <name type="scientific">Siphonobacter aquaeclarae</name>
    <dbReference type="NCBI Taxonomy" id="563176"/>
    <lineage>
        <taxon>Bacteria</taxon>
        <taxon>Pseudomonadati</taxon>
        <taxon>Bacteroidota</taxon>
        <taxon>Cytophagia</taxon>
        <taxon>Cytophagales</taxon>
        <taxon>Cytophagaceae</taxon>
        <taxon>Siphonobacter</taxon>
    </lineage>
</organism>
<dbReference type="PROSITE" id="PS51318">
    <property type="entry name" value="TAT"/>
    <property type="match status" value="1"/>
</dbReference>
<evidence type="ECO:0000313" key="4">
    <source>
        <dbReference type="EMBL" id="SDM97633.1"/>
    </source>
</evidence>
<reference evidence="4 5" key="1">
    <citation type="submission" date="2016-10" db="EMBL/GenBank/DDBJ databases">
        <authorList>
            <person name="de Groot N.N."/>
        </authorList>
    </citation>
    <scope>NUCLEOTIDE SEQUENCE [LARGE SCALE GENOMIC DNA]</scope>
    <source>
        <strain evidence="4 5">DSM 21668</strain>
    </source>
</reference>
<dbReference type="InterPro" id="IPR008963">
    <property type="entry name" value="Purple_acid_Pase-like_N"/>
</dbReference>
<dbReference type="SUPFAM" id="SSF56300">
    <property type="entry name" value="Metallo-dependent phosphatases"/>
    <property type="match status" value="1"/>
</dbReference>
<dbReference type="PANTHER" id="PTHR22953:SF153">
    <property type="entry name" value="PURPLE ACID PHOSPHATASE"/>
    <property type="match status" value="1"/>
</dbReference>
<dbReference type="EMBL" id="FNGS01000011">
    <property type="protein sequence ID" value="SDM97633.1"/>
    <property type="molecule type" value="Genomic_DNA"/>
</dbReference>
<dbReference type="Proteomes" id="UP000198901">
    <property type="component" value="Unassembled WGS sequence"/>
</dbReference>
<dbReference type="OrthoDB" id="1776264at2"/>
<dbReference type="InterPro" id="IPR039331">
    <property type="entry name" value="PAPs-like"/>
</dbReference>
<dbReference type="Pfam" id="PF16656">
    <property type="entry name" value="Pur_ac_phosph_N"/>
    <property type="match status" value="1"/>
</dbReference>
<feature type="domain" description="Calcineurin-like phosphoesterase" evidence="2">
    <location>
        <begin position="146"/>
        <end position="338"/>
    </location>
</feature>